<feature type="transmembrane region" description="Helical" evidence="13">
    <location>
        <begin position="204"/>
        <end position="226"/>
    </location>
</feature>
<proteinExistence type="evidence at transcript level"/>
<keyword evidence="9" id="KW-0406">Ion transport</keyword>
<dbReference type="Gene3D" id="1.20.120.350">
    <property type="entry name" value="Voltage-gated potassium channels. Chain C"/>
    <property type="match status" value="1"/>
</dbReference>
<dbReference type="Gene3D" id="3.30.710.10">
    <property type="entry name" value="Potassium Channel Kv1.1, Chain A"/>
    <property type="match status" value="1"/>
</dbReference>
<feature type="transmembrane region" description="Helical" evidence="13">
    <location>
        <begin position="414"/>
        <end position="435"/>
    </location>
</feature>
<keyword evidence="2" id="KW-0813">Transport</keyword>
<feature type="compositionally biased region" description="Basic and acidic residues" evidence="12">
    <location>
        <begin position="634"/>
        <end position="647"/>
    </location>
</feature>
<dbReference type="GO" id="GO:0008076">
    <property type="term" value="C:voltage-gated potassium channel complex"/>
    <property type="evidence" value="ECO:0007669"/>
    <property type="project" value="InterPro"/>
</dbReference>
<dbReference type="InterPro" id="IPR011333">
    <property type="entry name" value="SKP1/BTB/POZ_sf"/>
</dbReference>
<evidence type="ECO:0000256" key="10">
    <source>
        <dbReference type="ARBA" id="ARBA00023136"/>
    </source>
</evidence>
<evidence type="ECO:0000256" key="4">
    <source>
        <dbReference type="ARBA" id="ARBA00022692"/>
    </source>
</evidence>
<evidence type="ECO:0000313" key="15">
    <source>
        <dbReference type="EMBL" id="CDG71325.1"/>
    </source>
</evidence>
<feature type="compositionally biased region" description="Basic and acidic residues" evidence="12">
    <location>
        <begin position="452"/>
        <end position="476"/>
    </location>
</feature>
<dbReference type="FunFam" id="1.20.120.350:FF:000071">
    <property type="entry name" value="Potassium voltage-gated channel protein shk-1"/>
    <property type="match status" value="1"/>
</dbReference>
<keyword evidence="6" id="KW-0851">Voltage-gated channel</keyword>
<keyword evidence="11" id="KW-0407">Ion channel</keyword>
<dbReference type="PRINTS" id="PR01491">
    <property type="entry name" value="KVCHANNEL"/>
</dbReference>
<dbReference type="GO" id="GO:0005251">
    <property type="term" value="F:delayed rectifier potassium channel activity"/>
    <property type="evidence" value="ECO:0007669"/>
    <property type="project" value="TreeGrafter"/>
</dbReference>
<dbReference type="EMBL" id="HAAD01005093">
    <property type="protein sequence ID" value="CDG71325.1"/>
    <property type="molecule type" value="mRNA"/>
</dbReference>
<evidence type="ECO:0000256" key="13">
    <source>
        <dbReference type="SAM" id="Phobius"/>
    </source>
</evidence>
<dbReference type="PANTHER" id="PTHR11537">
    <property type="entry name" value="VOLTAGE-GATED POTASSIUM CHANNEL"/>
    <property type="match status" value="1"/>
</dbReference>
<evidence type="ECO:0000256" key="2">
    <source>
        <dbReference type="ARBA" id="ARBA00022448"/>
    </source>
</evidence>
<dbReference type="SMART" id="SM00225">
    <property type="entry name" value="BTB"/>
    <property type="match status" value="1"/>
</dbReference>
<dbReference type="GO" id="GO:0001508">
    <property type="term" value="P:action potential"/>
    <property type="evidence" value="ECO:0007669"/>
    <property type="project" value="TreeGrafter"/>
</dbReference>
<gene>
    <name evidence="15" type="primary">KCNA2</name>
</gene>
<feature type="non-terminal residue" evidence="15">
    <location>
        <position position="1"/>
    </location>
</feature>
<feature type="transmembrane region" description="Helical" evidence="13">
    <location>
        <begin position="285"/>
        <end position="304"/>
    </location>
</feature>
<dbReference type="PANTHER" id="PTHR11537:SF113">
    <property type="entry name" value="POTASSIUM VOLTAGE-GATED CHANNEL PROTEIN SHAKER"/>
    <property type="match status" value="1"/>
</dbReference>
<evidence type="ECO:0000256" key="9">
    <source>
        <dbReference type="ARBA" id="ARBA00023065"/>
    </source>
</evidence>
<protein>
    <submittedName>
        <fullName evidence="15">Potassium voltage-gated channel subfamily A member 2</fullName>
    </submittedName>
</protein>
<keyword evidence="4 13" id="KW-0812">Transmembrane</keyword>
<keyword evidence="5" id="KW-0631">Potassium channel</keyword>
<name>T2MHA7_HYDVU</name>
<dbReference type="SUPFAM" id="SSF81324">
    <property type="entry name" value="Voltage-gated potassium channels"/>
    <property type="match status" value="1"/>
</dbReference>
<keyword evidence="8 13" id="KW-1133">Transmembrane helix</keyword>
<dbReference type="CDD" id="cd18377">
    <property type="entry name" value="BTB_POZ_Kv1_KCNA"/>
    <property type="match status" value="1"/>
</dbReference>
<organism evidence="15">
    <name type="scientific">Hydra vulgaris</name>
    <name type="common">Hydra</name>
    <name type="synonym">Hydra attenuata</name>
    <dbReference type="NCBI Taxonomy" id="6087"/>
    <lineage>
        <taxon>Eukaryota</taxon>
        <taxon>Metazoa</taxon>
        <taxon>Cnidaria</taxon>
        <taxon>Hydrozoa</taxon>
        <taxon>Hydroidolina</taxon>
        <taxon>Anthoathecata</taxon>
        <taxon>Aplanulata</taxon>
        <taxon>Hydridae</taxon>
        <taxon>Hydra</taxon>
    </lineage>
</organism>
<feature type="region of interest" description="Disordered" evidence="12">
    <location>
        <begin position="630"/>
        <end position="661"/>
    </location>
</feature>
<evidence type="ECO:0000256" key="8">
    <source>
        <dbReference type="ARBA" id="ARBA00022989"/>
    </source>
</evidence>
<evidence type="ECO:0000256" key="6">
    <source>
        <dbReference type="ARBA" id="ARBA00022882"/>
    </source>
</evidence>
<feature type="compositionally biased region" description="Basic residues" evidence="12">
    <location>
        <begin position="648"/>
        <end position="661"/>
    </location>
</feature>
<feature type="transmembrane region" description="Helical" evidence="13">
    <location>
        <begin position="354"/>
        <end position="375"/>
    </location>
</feature>
<feature type="region of interest" description="Disordered" evidence="12">
    <location>
        <begin position="452"/>
        <end position="487"/>
    </location>
</feature>
<feature type="domain" description="BTB" evidence="14">
    <location>
        <begin position="77"/>
        <end position="177"/>
    </location>
</feature>
<dbReference type="InterPro" id="IPR027359">
    <property type="entry name" value="Volt_channel_dom_sf"/>
</dbReference>
<evidence type="ECO:0000256" key="11">
    <source>
        <dbReference type="ARBA" id="ARBA00023303"/>
    </source>
</evidence>
<sequence length="661" mass="75985">LLKEYDKLNSSLNKHQICLKAKNMYSTSAASSALQDENQNNTDRNQWKLSNSENDNAGIGLNKNVQLNSYDNKTISQRVTINVSGLKYETFLKTLEQYPESLLGDQLKRAPYYDEDHNEYFFDRNRPAFDAILFYYQSCGKLIRPPNVPMDVFTDEIRFYELGEHVIHKIEREEGYIEDEEPVYPKGKWKRKIWELFEFPDTSMLAKIVAIMSISIITLSIVTFCVETLPQFRYEKICINGTHSCVTREINNEKAMPWFAIESACIVWFTFEYIMRFISSPDKCIFVRSFLNIIDIIAIVPYYVTLPMESSNVSSLGVLRVIRLVRVFRIFKLSRHSRGLQILGHTLKASLRELGLLIFFLLIGVILFSSAVYYAEGGDKETFKSIPDAFWWAVVTMTTVGYGDMKPTTPWGKIVGSLCAISGVLTIALPVPVIVSNFNYFYHRENELRAADANKKEKKKREEEKKEKNKEYKELKNNSSAENDELNKDKLNNGLHKVILFEDDHEEVKGDSATLPLLNLASNVLLLNNSTNTTDQIDNNATNQTINENEVSNSIYSSSIINKAYVYWLILTLMNVLKKVDNLAKDIKEIKGKLIFVGDQMEIKLSKVDSKIAEIKEVIVGIKSFHGKLSSNPNEDKRKTVDPDERNRRKQLKNCRNKRSK</sequence>
<evidence type="ECO:0000256" key="1">
    <source>
        <dbReference type="ARBA" id="ARBA00004141"/>
    </source>
</evidence>
<evidence type="ECO:0000256" key="12">
    <source>
        <dbReference type="SAM" id="MobiDB-lite"/>
    </source>
</evidence>
<keyword evidence="3" id="KW-0633">Potassium transport</keyword>
<accession>T2MHA7</accession>
<dbReference type="SUPFAM" id="SSF54695">
    <property type="entry name" value="POZ domain"/>
    <property type="match status" value="1"/>
</dbReference>
<dbReference type="InterPro" id="IPR003968">
    <property type="entry name" value="K_chnl_volt-dep_Kv"/>
</dbReference>
<reference evidence="15" key="1">
    <citation type="journal article" date="2013" name="Genome Biol. Evol.">
        <title>Punctuated emergences of genetic and phenotypic innovations in eumetazoan, bilaterian, euteleostome, and hominidae ancestors.</title>
        <authorList>
            <person name="Wenger Y."/>
            <person name="Galliot B."/>
        </authorList>
    </citation>
    <scope>NUCLEOTIDE SEQUENCE</scope>
    <source>
        <tissue evidence="15">Whole animals</tissue>
    </source>
</reference>
<evidence type="ECO:0000256" key="5">
    <source>
        <dbReference type="ARBA" id="ARBA00022826"/>
    </source>
</evidence>
<dbReference type="InterPro" id="IPR005821">
    <property type="entry name" value="Ion_trans_dom"/>
</dbReference>
<dbReference type="FunFam" id="1.10.287.70:FF:000264">
    <property type="entry name" value="Potassium channel"/>
    <property type="match status" value="1"/>
</dbReference>
<keyword evidence="7" id="KW-0630">Potassium</keyword>
<dbReference type="Gene3D" id="1.10.287.70">
    <property type="match status" value="1"/>
</dbReference>
<dbReference type="FunFam" id="3.30.710.10:FF:000053">
    <property type="entry name" value="potassium voltage-gated channel subfamily A member 4"/>
    <property type="match status" value="1"/>
</dbReference>
<keyword evidence="10 13" id="KW-0472">Membrane</keyword>
<dbReference type="PRINTS" id="PR01496">
    <property type="entry name" value="SHAKERCHANEL"/>
</dbReference>
<dbReference type="InterPro" id="IPR003972">
    <property type="entry name" value="K_chnl_volt-dep_Kv1"/>
</dbReference>
<dbReference type="OrthoDB" id="415460at2759"/>
<evidence type="ECO:0000256" key="3">
    <source>
        <dbReference type="ARBA" id="ARBA00022538"/>
    </source>
</evidence>
<dbReference type="AlphaFoldDB" id="T2MHA7"/>
<dbReference type="InterPro" id="IPR003131">
    <property type="entry name" value="T1-type_BTB"/>
</dbReference>
<evidence type="ECO:0000256" key="7">
    <source>
        <dbReference type="ARBA" id="ARBA00022958"/>
    </source>
</evidence>
<dbReference type="InterPro" id="IPR028325">
    <property type="entry name" value="VG_K_chnl"/>
</dbReference>
<dbReference type="InterPro" id="IPR000210">
    <property type="entry name" value="BTB/POZ_dom"/>
</dbReference>
<dbReference type="Pfam" id="PF02214">
    <property type="entry name" value="BTB_2"/>
    <property type="match status" value="1"/>
</dbReference>
<dbReference type="PRINTS" id="PR00169">
    <property type="entry name" value="KCHANNEL"/>
</dbReference>
<comment type="subcellular location">
    <subcellularLocation>
        <location evidence="1">Membrane</location>
        <topology evidence="1">Multi-pass membrane protein</topology>
    </subcellularLocation>
</comment>
<feature type="region of interest" description="Disordered" evidence="12">
    <location>
        <begin position="30"/>
        <end position="53"/>
    </location>
</feature>
<evidence type="ECO:0000259" key="14">
    <source>
        <dbReference type="SMART" id="SM00225"/>
    </source>
</evidence>
<dbReference type="Pfam" id="PF00520">
    <property type="entry name" value="Ion_trans"/>
    <property type="match status" value="1"/>
</dbReference>
<dbReference type="GO" id="GO:0051260">
    <property type="term" value="P:protein homooligomerization"/>
    <property type="evidence" value="ECO:0007669"/>
    <property type="project" value="InterPro"/>
</dbReference>